<accession>A0A7Y0HR08</accession>
<dbReference type="RefSeq" id="WP_169299265.1">
    <property type="nucleotide sequence ID" value="NZ_JABBNI010000047.1"/>
</dbReference>
<gene>
    <name evidence="1" type="ORF">HBE96_18910</name>
</gene>
<evidence type="ECO:0000313" key="1">
    <source>
        <dbReference type="EMBL" id="NMM64681.1"/>
    </source>
</evidence>
<comment type="caution">
    <text evidence="1">The sequence shown here is derived from an EMBL/GenBank/DDBJ whole genome shotgun (WGS) entry which is preliminary data.</text>
</comment>
<evidence type="ECO:0000313" key="2">
    <source>
        <dbReference type="Proteomes" id="UP000537131"/>
    </source>
</evidence>
<protein>
    <submittedName>
        <fullName evidence="1">Uncharacterized protein</fullName>
    </submittedName>
</protein>
<reference evidence="1 2" key="1">
    <citation type="submission" date="2020-04" db="EMBL/GenBank/DDBJ databases">
        <authorList>
            <person name="Doyle D.A."/>
        </authorList>
    </citation>
    <scope>NUCLEOTIDE SEQUENCE [LARGE SCALE GENOMIC DNA]</scope>
    <source>
        <strain evidence="1 2">P21</strain>
    </source>
</reference>
<keyword evidence="2" id="KW-1185">Reference proteome</keyword>
<sequence>MEQIKMDKHYEEKIELKISEQLEKYEEIIKKIEKASLQTGIKLEDGVKFLYYLCTED</sequence>
<reference evidence="1 2" key="2">
    <citation type="submission" date="2020-06" db="EMBL/GenBank/DDBJ databases">
        <title>Complete Genome Sequence of Clostridium muelleri sp. nov. P21T, an Acid-Alcohol Producing Acetogen Isolated from Old Hay.</title>
        <authorList>
            <person name="Duncan K.E."/>
            <person name="Tanner R.S."/>
        </authorList>
    </citation>
    <scope>NUCLEOTIDE SEQUENCE [LARGE SCALE GENOMIC DNA]</scope>
    <source>
        <strain evidence="1 2">P21</strain>
    </source>
</reference>
<dbReference type="EMBL" id="JABBNI010000047">
    <property type="protein sequence ID" value="NMM64681.1"/>
    <property type="molecule type" value="Genomic_DNA"/>
</dbReference>
<organism evidence="1 2">
    <name type="scientific">Clostridium muellerianum</name>
    <dbReference type="NCBI Taxonomy" id="2716538"/>
    <lineage>
        <taxon>Bacteria</taxon>
        <taxon>Bacillati</taxon>
        <taxon>Bacillota</taxon>
        <taxon>Clostridia</taxon>
        <taxon>Eubacteriales</taxon>
        <taxon>Clostridiaceae</taxon>
        <taxon>Clostridium</taxon>
    </lineage>
</organism>
<dbReference type="Proteomes" id="UP000537131">
    <property type="component" value="Unassembled WGS sequence"/>
</dbReference>
<name>A0A7Y0HR08_9CLOT</name>
<dbReference type="AlphaFoldDB" id="A0A7Y0HR08"/>
<proteinExistence type="predicted"/>